<keyword evidence="1" id="KW-0812">Transmembrane</keyword>
<keyword evidence="4" id="KW-1185">Reference proteome</keyword>
<evidence type="ECO:0000313" key="3">
    <source>
        <dbReference type="EMBL" id="NRD22506.1"/>
    </source>
</evidence>
<keyword evidence="1" id="KW-1133">Transmembrane helix</keyword>
<comment type="caution">
    <text evidence="3">The sequence shown here is derived from an EMBL/GenBank/DDBJ whole genome shotgun (WGS) entry which is preliminary data.</text>
</comment>
<dbReference type="Pfam" id="PF14317">
    <property type="entry name" value="YcxB"/>
    <property type="match status" value="1"/>
</dbReference>
<name>A0ABX2E3G1_9FLAO</name>
<dbReference type="InterPro" id="IPR025588">
    <property type="entry name" value="YcxB-like_C"/>
</dbReference>
<protein>
    <submittedName>
        <fullName evidence="3">YcxB family protein</fullName>
    </submittedName>
</protein>
<evidence type="ECO:0000259" key="2">
    <source>
        <dbReference type="Pfam" id="PF14317"/>
    </source>
</evidence>
<organism evidence="3 4">
    <name type="scientific">Winogradskyella litoriviva</name>
    <dbReference type="NCBI Taxonomy" id="1220182"/>
    <lineage>
        <taxon>Bacteria</taxon>
        <taxon>Pseudomonadati</taxon>
        <taxon>Bacteroidota</taxon>
        <taxon>Flavobacteriia</taxon>
        <taxon>Flavobacteriales</taxon>
        <taxon>Flavobacteriaceae</taxon>
        <taxon>Winogradskyella</taxon>
    </lineage>
</organism>
<feature type="domain" description="YcxB-like C-terminal" evidence="2">
    <location>
        <begin position="111"/>
        <end position="162"/>
    </location>
</feature>
<reference evidence="3 4" key="1">
    <citation type="journal article" date="2015" name="Int. J. Syst. Evol. Microbiol.">
        <title>Winogradskyella litoriviva sp. nov., isolated from coastal seawater.</title>
        <authorList>
            <person name="Nedashkovskaya O.I."/>
            <person name="Kukhlevskiy A.D."/>
            <person name="Zhukova N.V."/>
            <person name="Kim S.J."/>
            <person name="Rhee S.K."/>
            <person name="Mikhailov V.V."/>
        </authorList>
    </citation>
    <scope>NUCLEOTIDE SEQUENCE [LARGE SCALE GENOMIC DNA]</scope>
    <source>
        <strain evidence="3 4">KMM6491</strain>
    </source>
</reference>
<dbReference type="RefSeq" id="WP_173300179.1">
    <property type="nucleotide sequence ID" value="NZ_JABRWQ010000002.1"/>
</dbReference>
<keyword evidence="1" id="KW-0472">Membrane</keyword>
<dbReference type="EMBL" id="JABRWQ010000002">
    <property type="protein sequence ID" value="NRD22506.1"/>
    <property type="molecule type" value="Genomic_DNA"/>
</dbReference>
<feature type="transmembrane region" description="Helical" evidence="1">
    <location>
        <begin position="39"/>
        <end position="70"/>
    </location>
</feature>
<gene>
    <name evidence="3" type="ORF">HNV10_04590</name>
</gene>
<dbReference type="Proteomes" id="UP000805085">
    <property type="component" value="Unassembled WGS sequence"/>
</dbReference>
<evidence type="ECO:0000313" key="4">
    <source>
        <dbReference type="Proteomes" id="UP000805085"/>
    </source>
</evidence>
<proteinExistence type="predicted"/>
<evidence type="ECO:0000256" key="1">
    <source>
        <dbReference type="SAM" id="Phobius"/>
    </source>
</evidence>
<accession>A0ABX2E3G1</accession>
<sequence length="179" mass="21596">MKLQFKLSFYDFLEYQLYFSSKSEVQQKNRKKSRNIVPLIYIGLIIIALIINQYIIAVTFFIAAILWYLFHPLYAKYRYKKHFEKHINENYKNRINKEATLNFIKESNVLEATDEGTKTSIKVSEFDKLIELKNHFFLRLKSEMSFVIPKHAIEDETEFKKLFLDLNIGYLDETDWVWK</sequence>